<dbReference type="Gene3D" id="3.40.50.300">
    <property type="entry name" value="P-loop containing nucleotide triphosphate hydrolases"/>
    <property type="match status" value="1"/>
</dbReference>
<protein>
    <recommendedName>
        <fullName evidence="4">(d)CMP kinase</fullName>
    </recommendedName>
</protein>
<feature type="coiled-coil region" evidence="1">
    <location>
        <begin position="42"/>
        <end position="69"/>
    </location>
</feature>
<dbReference type="InterPro" id="IPR027417">
    <property type="entry name" value="P-loop_NTPase"/>
</dbReference>
<name>A0A0G0G2G5_9BACT</name>
<proteinExistence type="predicted"/>
<accession>A0A0G0G2G5</accession>
<dbReference type="EMBL" id="LBSV01000018">
    <property type="protein sequence ID" value="KKQ24162.1"/>
    <property type="molecule type" value="Genomic_DNA"/>
</dbReference>
<dbReference type="Pfam" id="PF13238">
    <property type="entry name" value="AAA_18"/>
    <property type="match status" value="1"/>
</dbReference>
<dbReference type="SUPFAM" id="SSF52540">
    <property type="entry name" value="P-loop containing nucleoside triphosphate hydrolases"/>
    <property type="match status" value="1"/>
</dbReference>
<gene>
    <name evidence="2" type="ORF">US40_C0018G0014</name>
</gene>
<dbReference type="AlphaFoldDB" id="A0A0G0G2G5"/>
<organism evidence="2 3">
    <name type="scientific">Candidatus Roizmanbacteria bacterium GW2011_GWC2_37_13</name>
    <dbReference type="NCBI Taxonomy" id="1618486"/>
    <lineage>
        <taxon>Bacteria</taxon>
        <taxon>Candidatus Roizmaniibacteriota</taxon>
    </lineage>
</organism>
<comment type="caution">
    <text evidence="2">The sequence shown here is derived from an EMBL/GenBank/DDBJ whole genome shotgun (WGS) entry which is preliminary data.</text>
</comment>
<dbReference type="Proteomes" id="UP000034917">
    <property type="component" value="Unassembled WGS sequence"/>
</dbReference>
<keyword evidence="1" id="KW-0175">Coiled coil</keyword>
<evidence type="ECO:0000313" key="2">
    <source>
        <dbReference type="EMBL" id="KKQ24162.1"/>
    </source>
</evidence>
<sequence length="176" mass="20392">MRYTKITISGKICTGKTTLFKGLQKKLKWPAFMTGQLFRDYVKEHGLNLEGAEEQNEKLTKEVDYKVRDMLHGSGNLIVDGWMSGLSANKLTDILKILLVGKDDIRYKRFAKREKISLTEAKKRVEERQNSWFTKIKKIYKISSSEFVDKKNYTLVIDTSYITTQAVLKKVLEAMK</sequence>
<evidence type="ECO:0000313" key="3">
    <source>
        <dbReference type="Proteomes" id="UP000034917"/>
    </source>
</evidence>
<evidence type="ECO:0000256" key="1">
    <source>
        <dbReference type="SAM" id="Coils"/>
    </source>
</evidence>
<reference evidence="2 3" key="1">
    <citation type="journal article" date="2015" name="Nature">
        <title>rRNA introns, odd ribosomes, and small enigmatic genomes across a large radiation of phyla.</title>
        <authorList>
            <person name="Brown C.T."/>
            <person name="Hug L.A."/>
            <person name="Thomas B.C."/>
            <person name="Sharon I."/>
            <person name="Castelle C.J."/>
            <person name="Singh A."/>
            <person name="Wilkins M.J."/>
            <person name="Williams K.H."/>
            <person name="Banfield J.F."/>
        </authorList>
    </citation>
    <scope>NUCLEOTIDE SEQUENCE [LARGE SCALE GENOMIC DNA]</scope>
</reference>
<evidence type="ECO:0008006" key="4">
    <source>
        <dbReference type="Google" id="ProtNLM"/>
    </source>
</evidence>